<reference evidence="2 3" key="1">
    <citation type="submission" date="2014-08" db="EMBL/GenBank/DDBJ databases">
        <title>Genome sequence of Tetragenococcus muriaticus.</title>
        <authorList>
            <person name="Chuea-nongthon C."/>
            <person name="Rodtong S."/>
            <person name="Yongsawatdigul J."/>
            <person name="Steele J.L."/>
            <person name="Liu X.-y."/>
            <person name="Speers J."/>
            <person name="Glasner J.D."/>
            <person name="Neeno-Eckwall E.C."/>
        </authorList>
    </citation>
    <scope>NUCLEOTIDE SEQUENCE [LARGE SCALE GENOMIC DNA]</scope>
    <source>
        <strain evidence="2 3">PMC-11-5</strain>
    </source>
</reference>
<sequence length="568" mass="64936">MANHLKAAAQAKKNKKYWQKRLQDPLFKAYNENEKATRAWLEFYEDAKKDIDAELMDVYKRIGKDDPKISDFYRSNHLEKIEKQIEKSLVAIGNKEDTYLKGKIKDGVKLGSKTVSDALQTSMLNKRAIDQLVKQPWQDGDFSSRVWDNKAQLIASMKSELTAGIVKGDGIYKVADRLDKRLDVGKSQTQRLARTEYMHALNAGQLETYQENGYDKLEWVASEDGKGCDICHLRNGKQYKIDDVPVLPAHPNCRCTMIPVITDEMIEEQAKALKEAQPEESASEWFDEAKEQIDKTNMADAVGEENFNKFINGLSEIENDDLGQLFAKYSDQLDFFKVTDKGRGFARKNKVQLAQSSFDGDDRGRQPLEVAFHEIGHAFDSIGLKARTGEDKIVAGTVKKKSRRGTVEVNQYVDHMSGMPEYDLKNKIDNDLWKYVNGDLPTKESLGKKPRKKAEKQAWEDESFRIYMESKENFSQFAKNMKQLKEDEGATLRELSDIVESTGYLPPGSIGAGHGSKYWKDIGKPETEFFAHMTETYAVNRKEFDRLEKIFPEATKTWKQMIQDMLKG</sequence>
<name>A0A091CFS5_9ENTE</name>
<evidence type="ECO:0000313" key="3">
    <source>
        <dbReference type="Proteomes" id="UP000029380"/>
    </source>
</evidence>
<dbReference type="EMBL" id="JPVU01000023">
    <property type="protein sequence ID" value="KFN93643.1"/>
    <property type="molecule type" value="Genomic_DNA"/>
</dbReference>
<organism evidence="2 3">
    <name type="scientific">Tetragenococcus muriaticus PMC-11-5</name>
    <dbReference type="NCBI Taxonomy" id="1302649"/>
    <lineage>
        <taxon>Bacteria</taxon>
        <taxon>Bacillati</taxon>
        <taxon>Bacillota</taxon>
        <taxon>Bacilli</taxon>
        <taxon>Lactobacillales</taxon>
        <taxon>Enterococcaceae</taxon>
        <taxon>Tetragenococcus</taxon>
    </lineage>
</organism>
<dbReference type="InterPro" id="IPR006528">
    <property type="entry name" value="Phage_head_morphogenesis_dom"/>
</dbReference>
<dbReference type="NCBIfam" id="TIGR01641">
    <property type="entry name" value="phageSPP1_gp7"/>
    <property type="match status" value="1"/>
</dbReference>
<protein>
    <submittedName>
        <fullName evidence="2">Putative gp7 family phage head morphogenesis protein</fullName>
    </submittedName>
</protein>
<evidence type="ECO:0000313" key="2">
    <source>
        <dbReference type="EMBL" id="KFN93643.1"/>
    </source>
</evidence>
<proteinExistence type="predicted"/>
<dbReference type="Pfam" id="PF04233">
    <property type="entry name" value="Phage_Mu_F"/>
    <property type="match status" value="1"/>
</dbReference>
<dbReference type="Proteomes" id="UP000029380">
    <property type="component" value="Unassembled WGS sequence"/>
</dbReference>
<feature type="domain" description="Phage head morphogenesis" evidence="1">
    <location>
        <begin position="157"/>
        <end position="258"/>
    </location>
</feature>
<dbReference type="PATRIC" id="fig|1302649.3.peg.240"/>
<accession>A0A091CFS5</accession>
<comment type="caution">
    <text evidence="2">The sequence shown here is derived from an EMBL/GenBank/DDBJ whole genome shotgun (WGS) entry which is preliminary data.</text>
</comment>
<dbReference type="AlphaFoldDB" id="A0A091CFS5"/>
<evidence type="ECO:0000259" key="1">
    <source>
        <dbReference type="Pfam" id="PF04233"/>
    </source>
</evidence>
<gene>
    <name evidence="2" type="ORF">TMUPMC115_0241</name>
</gene>
<dbReference type="RefSeq" id="WP_038025380.1">
    <property type="nucleotide sequence ID" value="NZ_JPVU01000023.1"/>
</dbReference>